<accession>A0A1I4ZYB9</accession>
<proteinExistence type="predicted"/>
<protein>
    <recommendedName>
        <fullName evidence="3">Neuromedin U</fullName>
    </recommendedName>
</protein>
<sequence length="263" mass="29324">MKKFTLVLCYTIFSISGFTQEKFGNEDFIQDGTDLEDKIQNPIANMASIPLEYNLSVFDKNTNVLNIQPIIPVKISEKWVLITQTTLPIMNKPTSTGYENGLGNITFLTTITSSDPSNFTWGVGPVFMFPSVNESLGFNKLSIGPSVTAIKQAKGFTFGLMLQNFFSVAGSSSNDDVNYLYSQIFLSKKLKKDWYIYSSPIITANWKAKTEQQWTIPLGAGAGKLITHNKYLPINLKAGIFKYVAHPTDADWLIQAQATFILK</sequence>
<dbReference type="Proteomes" id="UP000198705">
    <property type="component" value="Unassembled WGS sequence"/>
</dbReference>
<name>A0A1I4ZYB9_9FLAO</name>
<evidence type="ECO:0008006" key="3">
    <source>
        <dbReference type="Google" id="ProtNLM"/>
    </source>
</evidence>
<reference evidence="2" key="1">
    <citation type="submission" date="2016-10" db="EMBL/GenBank/DDBJ databases">
        <authorList>
            <person name="Varghese N."/>
            <person name="Submissions S."/>
        </authorList>
    </citation>
    <scope>NUCLEOTIDE SEQUENCE [LARGE SCALE GENOMIC DNA]</scope>
    <source>
        <strain evidence="2">DSM 23925</strain>
    </source>
</reference>
<dbReference type="AlphaFoldDB" id="A0A1I4ZYB9"/>
<keyword evidence="2" id="KW-1185">Reference proteome</keyword>
<evidence type="ECO:0000313" key="2">
    <source>
        <dbReference type="Proteomes" id="UP000198705"/>
    </source>
</evidence>
<dbReference type="STRING" id="649333.SAMN04487989_1011185"/>
<organism evidence="1 2">
    <name type="scientific">Bizionia echini</name>
    <dbReference type="NCBI Taxonomy" id="649333"/>
    <lineage>
        <taxon>Bacteria</taxon>
        <taxon>Pseudomonadati</taxon>
        <taxon>Bacteroidota</taxon>
        <taxon>Flavobacteriia</taxon>
        <taxon>Flavobacteriales</taxon>
        <taxon>Flavobacteriaceae</taxon>
        <taxon>Bizionia</taxon>
    </lineage>
</organism>
<dbReference type="EMBL" id="FOVN01000001">
    <property type="protein sequence ID" value="SFN55195.1"/>
    <property type="molecule type" value="Genomic_DNA"/>
</dbReference>
<evidence type="ECO:0000313" key="1">
    <source>
        <dbReference type="EMBL" id="SFN55195.1"/>
    </source>
</evidence>
<dbReference type="RefSeq" id="WP_092206674.1">
    <property type="nucleotide sequence ID" value="NZ_FOVN01000001.1"/>
</dbReference>
<dbReference type="OrthoDB" id="9809066at2"/>
<gene>
    <name evidence="1" type="ORF">SAMN04487989_1011185</name>
</gene>